<dbReference type="FunFam" id="1.20.5.110:FF:000003">
    <property type="entry name" value="60S ribosomal protein L13"/>
    <property type="match status" value="1"/>
</dbReference>
<dbReference type="HAMAP" id="MF_00499">
    <property type="entry name" value="Ribosomal_eL13"/>
    <property type="match status" value="1"/>
</dbReference>
<dbReference type="AlphaFoldDB" id="A0AA39WJW3"/>
<evidence type="ECO:0000256" key="1">
    <source>
        <dbReference type="ARBA" id="ARBA00005640"/>
    </source>
</evidence>
<dbReference type="PANTHER" id="PTHR11722:SF0">
    <property type="entry name" value="LARGE RIBOSOMAL SUBUNIT PROTEIN EL13"/>
    <property type="match status" value="1"/>
</dbReference>
<organism evidence="7 8">
    <name type="scientific">Immersiella caudata</name>
    <dbReference type="NCBI Taxonomy" id="314043"/>
    <lineage>
        <taxon>Eukaryota</taxon>
        <taxon>Fungi</taxon>
        <taxon>Dikarya</taxon>
        <taxon>Ascomycota</taxon>
        <taxon>Pezizomycotina</taxon>
        <taxon>Sordariomycetes</taxon>
        <taxon>Sordariomycetidae</taxon>
        <taxon>Sordariales</taxon>
        <taxon>Lasiosphaeriaceae</taxon>
        <taxon>Immersiella</taxon>
    </lineage>
</organism>
<dbReference type="GO" id="GO:0016539">
    <property type="term" value="P:intein-mediated protein splicing"/>
    <property type="evidence" value="ECO:0007669"/>
    <property type="project" value="InterPro"/>
</dbReference>
<name>A0AA39WJW3_9PEZI</name>
<dbReference type="InterPro" id="IPR002035">
    <property type="entry name" value="VWF_A"/>
</dbReference>
<evidence type="ECO:0000313" key="8">
    <source>
        <dbReference type="Proteomes" id="UP001175000"/>
    </source>
</evidence>
<evidence type="ECO:0000256" key="3">
    <source>
        <dbReference type="ARBA" id="ARBA00023274"/>
    </source>
</evidence>
<dbReference type="GO" id="GO:0006412">
    <property type="term" value="P:translation"/>
    <property type="evidence" value="ECO:0007669"/>
    <property type="project" value="InterPro"/>
</dbReference>
<keyword evidence="3 4" id="KW-0687">Ribonucleoprotein</keyword>
<dbReference type="PANTHER" id="PTHR11722">
    <property type="entry name" value="60S RIBOSOMAL PROTEIN L13"/>
    <property type="match status" value="1"/>
</dbReference>
<dbReference type="SUPFAM" id="SSF51294">
    <property type="entry name" value="Hedgehog/intein (Hint) domain"/>
    <property type="match status" value="1"/>
</dbReference>
<dbReference type="InterPro" id="IPR018256">
    <property type="entry name" value="Ribosomal_eL13_CS"/>
</dbReference>
<dbReference type="InterPro" id="IPR036465">
    <property type="entry name" value="vWFA_dom_sf"/>
</dbReference>
<dbReference type="EMBL" id="JAULSU010000005">
    <property type="protein sequence ID" value="KAK0616764.1"/>
    <property type="molecule type" value="Genomic_DNA"/>
</dbReference>
<keyword evidence="8" id="KW-1185">Reference proteome</keyword>
<feature type="region of interest" description="Disordered" evidence="5">
    <location>
        <begin position="878"/>
        <end position="898"/>
    </location>
</feature>
<dbReference type="InterPro" id="IPR032838">
    <property type="entry name" value="Vwaint_dom"/>
</dbReference>
<evidence type="ECO:0000256" key="2">
    <source>
        <dbReference type="ARBA" id="ARBA00022980"/>
    </source>
</evidence>
<dbReference type="SUPFAM" id="SSF53300">
    <property type="entry name" value="vWA-like"/>
    <property type="match status" value="1"/>
</dbReference>
<dbReference type="CDD" id="cd00081">
    <property type="entry name" value="Hint"/>
    <property type="match status" value="1"/>
</dbReference>
<dbReference type="GO" id="GO:0003723">
    <property type="term" value="F:RNA binding"/>
    <property type="evidence" value="ECO:0007669"/>
    <property type="project" value="TreeGrafter"/>
</dbReference>
<dbReference type="GO" id="GO:0022625">
    <property type="term" value="C:cytosolic large ribosomal subunit"/>
    <property type="evidence" value="ECO:0007669"/>
    <property type="project" value="TreeGrafter"/>
</dbReference>
<dbReference type="SMART" id="SM00327">
    <property type="entry name" value="VWA"/>
    <property type="match status" value="1"/>
</dbReference>
<proteinExistence type="inferred from homology"/>
<protein>
    <recommendedName>
        <fullName evidence="4">60S ribosomal protein L13</fullName>
    </recommendedName>
</protein>
<dbReference type="InterPro" id="IPR006141">
    <property type="entry name" value="Intein_N"/>
</dbReference>
<dbReference type="Pfam" id="PF14624">
    <property type="entry name" value="Vwaint"/>
    <property type="match status" value="1"/>
</dbReference>
<dbReference type="Gene3D" id="1.20.5.110">
    <property type="match status" value="1"/>
</dbReference>
<evidence type="ECO:0000313" key="7">
    <source>
        <dbReference type="EMBL" id="KAK0616764.1"/>
    </source>
</evidence>
<accession>A0AA39WJW3</accession>
<feature type="region of interest" description="Disordered" evidence="5">
    <location>
        <begin position="19"/>
        <end position="41"/>
    </location>
</feature>
<evidence type="ECO:0000256" key="4">
    <source>
        <dbReference type="RuleBase" id="RU000572"/>
    </source>
</evidence>
<comment type="similarity">
    <text evidence="1 4">Belongs to the eukaryotic ribosomal protein eL13 family.</text>
</comment>
<sequence>MVSLVFDRCCVAPLSAARITPSSSGHAEPQDGDPQPNITLHPLPTHDGLIVSIRPPRAPAEPLEHVPCDIVLVIDVSGSMASEAPVPGNPGETKEKYGLSVLDLTKHAANTILETLNANDRLGIVTFAGEAKVLQSLMPMTASNKRSTKKKIEGMAPKDITNLWGGIQSGLGLFDKEPNGKVPALMVLTDGMPNHMCPSMGYVHKLRSMGQLPATLHTFGFGFSLRSGLLKSIAEIGGGNYSFIPDAGMIGTIFVHAVANLQSTYANNVLLRLQYPAYLGLEETTGEAVDKRKPIEIEGTGPQATTTELRIPLSTLQYGHPRDILLHYRPDIQESLQSGLKEEAPPVITAVLEYQRLTSATDEVAIPPQNILDTTTTLAPAEIAYHQSRSALIAYLSSLYPLRPDEEHQHLHQLPPDTSSNFETFLSFLPASAPEFTSDPHCQSLLQDICGPMRTGQVALALSSDGYYTRWGKHYLPSLAGAHARQICNSFKDPGPLMYGRESPLFVACRDRLDAAFDALEAPKPSRKTQHRGKVKMSRYNRSSNPCFAGCETVVLARGEVVRIGKLRAGMKVLTPRGARKVVAVLRTMVRQERMCVVGEEEVLVTPYHPVRTGSGEAWVFPKDVARREVRYTGSIYSVLLERDTDVDAHAIMVGGVWGVTLGHGKMGVGNGDGDVRAHQFLGDYDRVIKSLARLHVSRNFRKDWQRRVRCHFDQPGKKASRRIARRAKAAAVAPRPVDKLRPVVRCPTVKYNRRTRLGRGFSLAELKAAGIPKLYAPTIGIAVDARRQNLSEEGLAANVERLKQYKARLIVFPKRSNKAKKADTPAGERSGETTQSIASVFGIEQPIAAGFSEIKKSNLPKSTDAYKSLRKARSDAKLVGVREKRAKDKADAEAAKK</sequence>
<dbReference type="InterPro" id="IPR001380">
    <property type="entry name" value="Ribosomal_eL13"/>
</dbReference>
<dbReference type="Pfam" id="PF01294">
    <property type="entry name" value="Ribosomal_L13e"/>
    <property type="match status" value="1"/>
</dbReference>
<dbReference type="PROSITE" id="PS50817">
    <property type="entry name" value="INTEIN_N_TER"/>
    <property type="match status" value="1"/>
</dbReference>
<dbReference type="GO" id="GO:0003735">
    <property type="term" value="F:structural constituent of ribosome"/>
    <property type="evidence" value="ECO:0007669"/>
    <property type="project" value="InterPro"/>
</dbReference>
<feature type="domain" description="VWFA" evidence="6">
    <location>
        <begin position="69"/>
        <end position="258"/>
    </location>
</feature>
<keyword evidence="2 4" id="KW-0689">Ribosomal protein</keyword>
<dbReference type="PROSITE" id="PS50234">
    <property type="entry name" value="VWFA"/>
    <property type="match status" value="1"/>
</dbReference>
<gene>
    <name evidence="7" type="ORF">B0T14DRAFT_546877</name>
</gene>
<dbReference type="PROSITE" id="PS01104">
    <property type="entry name" value="RIBOSOMAL_L13E"/>
    <property type="match status" value="1"/>
</dbReference>
<dbReference type="InterPro" id="IPR036844">
    <property type="entry name" value="Hint_dom_sf"/>
</dbReference>
<comment type="caution">
    <text evidence="7">The sequence shown here is derived from an EMBL/GenBank/DDBJ whole genome shotgun (WGS) entry which is preliminary data.</text>
</comment>
<dbReference type="Proteomes" id="UP001175000">
    <property type="component" value="Unassembled WGS sequence"/>
</dbReference>
<evidence type="ECO:0000256" key="5">
    <source>
        <dbReference type="SAM" id="MobiDB-lite"/>
    </source>
</evidence>
<evidence type="ECO:0000259" key="6">
    <source>
        <dbReference type="PROSITE" id="PS50234"/>
    </source>
</evidence>
<reference evidence="7" key="1">
    <citation type="submission" date="2023-06" db="EMBL/GenBank/DDBJ databases">
        <title>Genome-scale phylogeny and comparative genomics of the fungal order Sordariales.</title>
        <authorList>
            <consortium name="Lawrence Berkeley National Laboratory"/>
            <person name="Hensen N."/>
            <person name="Bonometti L."/>
            <person name="Westerberg I."/>
            <person name="Brannstrom I.O."/>
            <person name="Guillou S."/>
            <person name="Cros-Aarteil S."/>
            <person name="Calhoun S."/>
            <person name="Haridas S."/>
            <person name="Kuo A."/>
            <person name="Mondo S."/>
            <person name="Pangilinan J."/>
            <person name="Riley R."/>
            <person name="Labutti K."/>
            <person name="Andreopoulos B."/>
            <person name="Lipzen A."/>
            <person name="Chen C."/>
            <person name="Yanf M."/>
            <person name="Daum C."/>
            <person name="Ng V."/>
            <person name="Clum A."/>
            <person name="Steindorff A."/>
            <person name="Ohm R."/>
            <person name="Martin F."/>
            <person name="Silar P."/>
            <person name="Natvig D."/>
            <person name="Lalanne C."/>
            <person name="Gautier V."/>
            <person name="Ament-Velasquez S.L."/>
            <person name="Kruys A."/>
            <person name="Hutchinson M.I."/>
            <person name="Powell A.J."/>
            <person name="Barry K."/>
            <person name="Miller A.N."/>
            <person name="Grigoriev I.V."/>
            <person name="Debuchy R."/>
            <person name="Gladieux P."/>
            <person name="Thoren M.H."/>
            <person name="Johannesson H."/>
        </authorList>
    </citation>
    <scope>NUCLEOTIDE SEQUENCE</scope>
    <source>
        <strain evidence="7">CBS 606.72</strain>
    </source>
</reference>
<dbReference type="Pfam" id="PF13519">
    <property type="entry name" value="VWA_2"/>
    <property type="match status" value="1"/>
</dbReference>
<dbReference type="Gene3D" id="3.40.50.410">
    <property type="entry name" value="von Willebrand factor, type A domain"/>
    <property type="match status" value="1"/>
</dbReference>